<evidence type="ECO:0000313" key="12">
    <source>
        <dbReference type="Proteomes" id="UP000039046"/>
    </source>
</evidence>
<feature type="compositionally biased region" description="Basic and acidic residues" evidence="9">
    <location>
        <begin position="12"/>
        <end position="36"/>
    </location>
</feature>
<feature type="compositionally biased region" description="Basic and acidic residues" evidence="9">
    <location>
        <begin position="236"/>
        <end position="262"/>
    </location>
</feature>
<keyword evidence="5" id="KW-0238">DNA-binding</keyword>
<sequence>MQSPNGASNQEQHLRAQLELLQNHDAEATASRDHQTTSDQAANGYEQLQIASQDAIRAIASKAAGEAHIHPDLRASPTHGHSPMMLSPTDPSAQHQAGPMPSGSAMEVDRKPKRELSQSKRAAQNRAAQRAFRQRKEGYIKKLESQVREFLEMENSFKQLQSENYALREYVIHLQSRLLDTQGEVPPPPPNVNLSQQSHTGEHSHLGEAGPSDGAGTPLEAVAQAVAGLAAQEQLNEERHSSYLGLKAERIDEDTRSPDEINRVLASDETPA</sequence>
<evidence type="ECO:0000259" key="10">
    <source>
        <dbReference type="PROSITE" id="PS00036"/>
    </source>
</evidence>
<dbReference type="PANTHER" id="PTHR40621:SF11">
    <property type="entry name" value="TRANSCRIPTION FACTOR KAPC-RELATED"/>
    <property type="match status" value="1"/>
</dbReference>
<dbReference type="Pfam" id="PF00170">
    <property type="entry name" value="bZIP_1"/>
    <property type="match status" value="1"/>
</dbReference>
<keyword evidence="11" id="KW-0472">Membrane</keyword>
<feature type="domain" description="BZIP" evidence="10">
    <location>
        <begin position="120"/>
        <end position="135"/>
    </location>
</feature>
<comment type="similarity">
    <text evidence="3">Belongs to the bZIP family.</text>
</comment>
<evidence type="ECO:0000313" key="11">
    <source>
        <dbReference type="EMBL" id="CEJ84367.1"/>
    </source>
</evidence>
<feature type="compositionally biased region" description="Low complexity" evidence="9">
    <location>
        <begin position="121"/>
        <end position="131"/>
    </location>
</feature>
<evidence type="ECO:0000256" key="2">
    <source>
        <dbReference type="ARBA" id="ARBA00004123"/>
    </source>
</evidence>
<keyword evidence="12" id="KW-1185">Reference proteome</keyword>
<feature type="compositionally biased region" description="Polar residues" evidence="9">
    <location>
        <begin position="1"/>
        <end position="11"/>
    </location>
</feature>
<comment type="subcellular location">
    <subcellularLocation>
        <location evidence="2">Nucleus</location>
    </subcellularLocation>
</comment>
<dbReference type="PANTHER" id="PTHR40621">
    <property type="entry name" value="TRANSCRIPTION FACTOR KAPC-RELATED"/>
    <property type="match status" value="1"/>
</dbReference>
<dbReference type="PROSITE" id="PS00036">
    <property type="entry name" value="BZIP_BASIC"/>
    <property type="match status" value="1"/>
</dbReference>
<dbReference type="AlphaFoldDB" id="A0A0A1TB89"/>
<feature type="region of interest" description="Disordered" evidence="9">
    <location>
        <begin position="62"/>
        <end position="133"/>
    </location>
</feature>
<dbReference type="EMBL" id="CDHN01000002">
    <property type="protein sequence ID" value="CEJ84367.1"/>
    <property type="molecule type" value="Genomic_DNA"/>
</dbReference>
<keyword evidence="6" id="KW-0804">Transcription</keyword>
<evidence type="ECO:0000256" key="8">
    <source>
        <dbReference type="ARBA" id="ARBA00044067"/>
    </source>
</evidence>
<name>A0A0A1TB89_9HYPO</name>
<evidence type="ECO:0000256" key="1">
    <source>
        <dbReference type="ARBA" id="ARBA00004049"/>
    </source>
</evidence>
<gene>
    <name evidence="11" type="ORF">VHEMI03455</name>
</gene>
<dbReference type="InterPro" id="IPR050936">
    <property type="entry name" value="AP-1-like"/>
</dbReference>
<dbReference type="GO" id="GO:0000976">
    <property type="term" value="F:transcription cis-regulatory region binding"/>
    <property type="evidence" value="ECO:0007669"/>
    <property type="project" value="InterPro"/>
</dbReference>
<evidence type="ECO:0000256" key="6">
    <source>
        <dbReference type="ARBA" id="ARBA00023163"/>
    </source>
</evidence>
<protein>
    <recommendedName>
        <fullName evidence="8">Putative transcription factor kapC</fullName>
    </recommendedName>
</protein>
<reference evidence="11 12" key="1">
    <citation type="journal article" date="2015" name="Genome Announc.">
        <title>Draft Genome Sequence and Gene Annotation of the Entomopathogenic Fungus Verticillium hemipterigenum.</title>
        <authorList>
            <person name="Horn F."/>
            <person name="Habel A."/>
            <person name="Scharf D.H."/>
            <person name="Dworschak J."/>
            <person name="Brakhage A.A."/>
            <person name="Guthke R."/>
            <person name="Hertweck C."/>
            <person name="Linde J."/>
        </authorList>
    </citation>
    <scope>NUCLEOTIDE SEQUENCE [LARGE SCALE GENOMIC DNA]</scope>
</reference>
<organism evidence="11 12">
    <name type="scientific">[Torrubiella] hemipterigena</name>
    <dbReference type="NCBI Taxonomy" id="1531966"/>
    <lineage>
        <taxon>Eukaryota</taxon>
        <taxon>Fungi</taxon>
        <taxon>Dikarya</taxon>
        <taxon>Ascomycota</taxon>
        <taxon>Pezizomycotina</taxon>
        <taxon>Sordariomycetes</taxon>
        <taxon>Hypocreomycetidae</taxon>
        <taxon>Hypocreales</taxon>
        <taxon>Clavicipitaceae</taxon>
        <taxon>Clavicipitaceae incertae sedis</taxon>
        <taxon>'Torrubiella' clade</taxon>
    </lineage>
</organism>
<accession>A0A0A1TB89</accession>
<evidence type="ECO:0000256" key="7">
    <source>
        <dbReference type="ARBA" id="ARBA00023242"/>
    </source>
</evidence>
<dbReference type="HOGENOM" id="CLU_050914_1_0_1"/>
<evidence type="ECO:0000256" key="5">
    <source>
        <dbReference type="ARBA" id="ARBA00023125"/>
    </source>
</evidence>
<evidence type="ECO:0000256" key="4">
    <source>
        <dbReference type="ARBA" id="ARBA00023015"/>
    </source>
</evidence>
<dbReference type="InterPro" id="IPR004827">
    <property type="entry name" value="bZIP"/>
</dbReference>
<feature type="region of interest" description="Disordered" evidence="9">
    <location>
        <begin position="181"/>
        <end position="272"/>
    </location>
</feature>
<dbReference type="OrthoDB" id="2593073at2759"/>
<keyword evidence="7" id="KW-0539">Nucleus</keyword>
<comment type="function">
    <text evidence="1">Putative transcription factor.</text>
</comment>
<dbReference type="GO" id="GO:0001228">
    <property type="term" value="F:DNA-binding transcription activator activity, RNA polymerase II-specific"/>
    <property type="evidence" value="ECO:0007669"/>
    <property type="project" value="TreeGrafter"/>
</dbReference>
<keyword evidence="4" id="KW-0805">Transcription regulation</keyword>
<feature type="compositionally biased region" description="Low complexity" evidence="9">
    <location>
        <begin position="219"/>
        <end position="234"/>
    </location>
</feature>
<keyword evidence="11" id="KW-0812">Transmembrane</keyword>
<feature type="region of interest" description="Disordered" evidence="9">
    <location>
        <begin position="1"/>
        <end position="46"/>
    </location>
</feature>
<dbReference type="InterPro" id="IPR046347">
    <property type="entry name" value="bZIP_sf"/>
</dbReference>
<evidence type="ECO:0000256" key="9">
    <source>
        <dbReference type="SAM" id="MobiDB-lite"/>
    </source>
</evidence>
<dbReference type="Gene3D" id="1.20.5.170">
    <property type="match status" value="1"/>
</dbReference>
<dbReference type="STRING" id="1531966.A0A0A1TB89"/>
<dbReference type="SUPFAM" id="SSF57959">
    <property type="entry name" value="Leucine zipper domain"/>
    <property type="match status" value="1"/>
</dbReference>
<dbReference type="GO" id="GO:0090575">
    <property type="term" value="C:RNA polymerase II transcription regulator complex"/>
    <property type="evidence" value="ECO:0007669"/>
    <property type="project" value="TreeGrafter"/>
</dbReference>
<proteinExistence type="inferred from homology"/>
<dbReference type="Proteomes" id="UP000039046">
    <property type="component" value="Unassembled WGS sequence"/>
</dbReference>
<feature type="compositionally biased region" description="Basic and acidic residues" evidence="9">
    <location>
        <begin position="107"/>
        <end position="118"/>
    </location>
</feature>
<dbReference type="SMART" id="SM00338">
    <property type="entry name" value="BRLZ"/>
    <property type="match status" value="1"/>
</dbReference>
<evidence type="ECO:0000256" key="3">
    <source>
        <dbReference type="ARBA" id="ARBA00007163"/>
    </source>
</evidence>